<dbReference type="EMBL" id="GBXM01093555">
    <property type="protein sequence ID" value="JAH15022.1"/>
    <property type="molecule type" value="Transcribed_RNA"/>
</dbReference>
<name>A0A0E9QES8_ANGAN</name>
<evidence type="ECO:0000313" key="1">
    <source>
        <dbReference type="EMBL" id="JAH15022.1"/>
    </source>
</evidence>
<proteinExistence type="predicted"/>
<organism evidence="1">
    <name type="scientific">Anguilla anguilla</name>
    <name type="common">European freshwater eel</name>
    <name type="synonym">Muraena anguilla</name>
    <dbReference type="NCBI Taxonomy" id="7936"/>
    <lineage>
        <taxon>Eukaryota</taxon>
        <taxon>Metazoa</taxon>
        <taxon>Chordata</taxon>
        <taxon>Craniata</taxon>
        <taxon>Vertebrata</taxon>
        <taxon>Euteleostomi</taxon>
        <taxon>Actinopterygii</taxon>
        <taxon>Neopterygii</taxon>
        <taxon>Teleostei</taxon>
        <taxon>Anguilliformes</taxon>
        <taxon>Anguillidae</taxon>
        <taxon>Anguilla</taxon>
    </lineage>
</organism>
<dbReference type="AlphaFoldDB" id="A0A0E9QES8"/>
<protein>
    <submittedName>
        <fullName evidence="1">Uncharacterized protein</fullName>
    </submittedName>
</protein>
<reference evidence="1" key="1">
    <citation type="submission" date="2014-11" db="EMBL/GenBank/DDBJ databases">
        <authorList>
            <person name="Amaro Gonzalez C."/>
        </authorList>
    </citation>
    <scope>NUCLEOTIDE SEQUENCE</scope>
</reference>
<accession>A0A0E9QES8</accession>
<sequence length="39" mass="4440">MYDVVNSKLLYKYSLIKGVVCTPFYISKLTICGKPVLEI</sequence>
<reference evidence="1" key="2">
    <citation type="journal article" date="2015" name="Fish Shellfish Immunol.">
        <title>Early steps in the European eel (Anguilla anguilla)-Vibrio vulnificus interaction in the gills: Role of the RtxA13 toxin.</title>
        <authorList>
            <person name="Callol A."/>
            <person name="Pajuelo D."/>
            <person name="Ebbesson L."/>
            <person name="Teles M."/>
            <person name="MacKenzie S."/>
            <person name="Amaro C."/>
        </authorList>
    </citation>
    <scope>NUCLEOTIDE SEQUENCE</scope>
</reference>